<accession>F5YMH0</accession>
<evidence type="ECO:0000313" key="2">
    <source>
        <dbReference type="EMBL" id="AEF83861.1"/>
    </source>
</evidence>
<dbReference type="EMBL" id="CP001843">
    <property type="protein sequence ID" value="AEF83861.1"/>
    <property type="molecule type" value="Genomic_DNA"/>
</dbReference>
<proteinExistence type="predicted"/>
<protein>
    <submittedName>
        <fullName evidence="2">Conserved domain protein</fullName>
    </submittedName>
</protein>
<dbReference type="Proteomes" id="UP000009223">
    <property type="component" value="Chromosome"/>
</dbReference>
<dbReference type="STRING" id="545694.TREPR_0150"/>
<dbReference type="AlphaFoldDB" id="F5YMH0"/>
<feature type="coiled-coil region" evidence="1">
    <location>
        <begin position="9"/>
        <end position="43"/>
    </location>
</feature>
<dbReference type="InterPro" id="IPR007236">
    <property type="entry name" value="SlyX"/>
</dbReference>
<organism evidence="2 3">
    <name type="scientific">Treponema primitia (strain ATCC BAA-887 / DSM 12427 / ZAS-2)</name>
    <dbReference type="NCBI Taxonomy" id="545694"/>
    <lineage>
        <taxon>Bacteria</taxon>
        <taxon>Pseudomonadati</taxon>
        <taxon>Spirochaetota</taxon>
        <taxon>Spirochaetia</taxon>
        <taxon>Spirochaetales</taxon>
        <taxon>Treponemataceae</taxon>
        <taxon>Treponema</taxon>
    </lineage>
</organism>
<reference evidence="2 3" key="2">
    <citation type="journal article" date="2011" name="ISME J.">
        <title>RNA-seq reveals cooperative metabolic interactions between two termite-gut spirochete species in co-culture.</title>
        <authorList>
            <person name="Rosenthal A.Z."/>
            <person name="Matson E.G."/>
            <person name="Eldar A."/>
            <person name="Leadbetter J.R."/>
        </authorList>
    </citation>
    <scope>NUCLEOTIDE SEQUENCE [LARGE SCALE GENOMIC DNA]</scope>
    <source>
        <strain evidence="3">ATCC BAA-887 / DSM 12427 / ZAS-2</strain>
    </source>
</reference>
<dbReference type="KEGG" id="tpi:TREPR_0150"/>
<dbReference type="Gene3D" id="1.20.5.340">
    <property type="match status" value="1"/>
</dbReference>
<dbReference type="RefSeq" id="WP_015706323.1">
    <property type="nucleotide sequence ID" value="NC_015578.1"/>
</dbReference>
<keyword evidence="1" id="KW-0175">Coiled coil</keyword>
<evidence type="ECO:0000313" key="3">
    <source>
        <dbReference type="Proteomes" id="UP000009223"/>
    </source>
</evidence>
<keyword evidence="3" id="KW-1185">Reference proteome</keyword>
<dbReference type="HOGENOM" id="CLU_180796_1_2_12"/>
<gene>
    <name evidence="2" type="ordered locus">TREPR_0150</name>
</gene>
<sequence length="69" mass="8265">MPEDLSDRLDKIETKLAYLEDFLNRLQEELVGRNADMDKLITENSAIKERIRFISRHIEEIPNQRPPHY</sequence>
<evidence type="ECO:0000256" key="1">
    <source>
        <dbReference type="SAM" id="Coils"/>
    </source>
</evidence>
<name>F5YMH0_TREPZ</name>
<dbReference type="Pfam" id="PF04102">
    <property type="entry name" value="SlyX"/>
    <property type="match status" value="1"/>
</dbReference>
<reference evidence="3" key="1">
    <citation type="submission" date="2009-12" db="EMBL/GenBank/DDBJ databases">
        <title>Complete sequence of Treponema primitia strain ZAS-2.</title>
        <authorList>
            <person name="Tetu S.G."/>
            <person name="Matson E."/>
            <person name="Ren Q."/>
            <person name="Seshadri R."/>
            <person name="Elbourne L."/>
            <person name="Hassan K.A."/>
            <person name="Durkin A."/>
            <person name="Radune D."/>
            <person name="Mohamoud Y."/>
            <person name="Shay R."/>
            <person name="Jin S."/>
            <person name="Zhang X."/>
            <person name="Lucey K."/>
            <person name="Ballor N.R."/>
            <person name="Ottesen E."/>
            <person name="Rosenthal R."/>
            <person name="Allen A."/>
            <person name="Leadbetter J.R."/>
            <person name="Paulsen I.T."/>
        </authorList>
    </citation>
    <scope>NUCLEOTIDE SEQUENCE [LARGE SCALE GENOMIC DNA]</scope>
    <source>
        <strain evidence="3">ATCC BAA-887 / DSM 12427 / ZAS-2</strain>
    </source>
</reference>